<evidence type="ECO:0000313" key="6">
    <source>
        <dbReference type="EMBL" id="PCJ26046.1"/>
    </source>
</evidence>
<dbReference type="Proteomes" id="UP000218327">
    <property type="component" value="Unassembled WGS sequence"/>
</dbReference>
<dbReference type="GO" id="GO:0005829">
    <property type="term" value="C:cytosol"/>
    <property type="evidence" value="ECO:0007669"/>
    <property type="project" value="TreeGrafter"/>
</dbReference>
<dbReference type="GO" id="GO:0042254">
    <property type="term" value="P:ribosome biogenesis"/>
    <property type="evidence" value="ECO:0007669"/>
    <property type="project" value="UniProtKB-KW"/>
</dbReference>
<sequence>MLDSSIPAYVDTRKAFLQEAKISGKVSLERMPRFQSCLISTSGSVNIELSFDVSETKQRIISGTLRAEVKVACQRCLEPLEITLTDDIRLALLKDEAEAEGLETELDPWFCEDYKLDVAPLIEEQLILCMPNVNYHQSGECAERKNYIAGQESAGSDAQSAHSESPFSILKSLKKNDLSD</sequence>
<proteinExistence type="inferred from homology"/>
<organism evidence="6 7">
    <name type="scientific">SAR86 cluster bacterium</name>
    <dbReference type="NCBI Taxonomy" id="2030880"/>
    <lineage>
        <taxon>Bacteria</taxon>
        <taxon>Pseudomonadati</taxon>
        <taxon>Pseudomonadota</taxon>
        <taxon>Gammaproteobacteria</taxon>
        <taxon>SAR86 cluster</taxon>
    </lineage>
</organism>
<dbReference type="AlphaFoldDB" id="A0A2A5B4S1"/>
<comment type="similarity">
    <text evidence="2">Belongs to the DUF177 domain family.</text>
</comment>
<dbReference type="InterPro" id="IPR003772">
    <property type="entry name" value="YceD"/>
</dbReference>
<evidence type="ECO:0000256" key="5">
    <source>
        <dbReference type="ARBA" id="ARBA00031841"/>
    </source>
</evidence>
<comment type="caution">
    <text evidence="6">The sequence shown here is derived from an EMBL/GenBank/DDBJ whole genome shotgun (WGS) entry which is preliminary data.</text>
</comment>
<gene>
    <name evidence="6" type="ORF">COA96_05980</name>
</gene>
<dbReference type="EMBL" id="NVVJ01000013">
    <property type="protein sequence ID" value="PCJ26046.1"/>
    <property type="molecule type" value="Genomic_DNA"/>
</dbReference>
<comment type="function">
    <text evidence="1">Plays a role in synthesis, processing and/or stability of 23S rRNA.</text>
</comment>
<dbReference type="PANTHER" id="PTHR38099:SF1">
    <property type="entry name" value="LARGE RIBOSOMAL RNA SUBUNIT ACCUMULATION PROTEIN YCED"/>
    <property type="match status" value="1"/>
</dbReference>
<accession>A0A2A5B4S1</accession>
<dbReference type="PANTHER" id="PTHR38099">
    <property type="entry name" value="LARGE RIBOSOMAL RNA SUBUNIT ACCUMULATION PROTEIN YCED"/>
    <property type="match status" value="1"/>
</dbReference>
<dbReference type="Pfam" id="PF02620">
    <property type="entry name" value="YceD"/>
    <property type="match status" value="1"/>
</dbReference>
<keyword evidence="4" id="KW-0690">Ribosome biogenesis</keyword>
<evidence type="ECO:0000256" key="2">
    <source>
        <dbReference type="ARBA" id="ARBA00010740"/>
    </source>
</evidence>
<reference evidence="7" key="1">
    <citation type="submission" date="2017-08" db="EMBL/GenBank/DDBJ databases">
        <title>A dynamic microbial community with high functional redundancy inhabits the cold, oxic subseafloor aquifer.</title>
        <authorList>
            <person name="Tully B.J."/>
            <person name="Wheat C.G."/>
            <person name="Glazer B.T."/>
            <person name="Huber J.A."/>
        </authorList>
    </citation>
    <scope>NUCLEOTIDE SEQUENCE [LARGE SCALE GENOMIC DNA]</scope>
</reference>
<protein>
    <recommendedName>
        <fullName evidence="3">Large ribosomal RNA subunit accumulation protein YceD</fullName>
    </recommendedName>
    <alternativeName>
        <fullName evidence="5">23S rRNA accumulation protein YceD</fullName>
    </alternativeName>
</protein>
<name>A0A2A5B4S1_9GAMM</name>
<evidence type="ECO:0000256" key="3">
    <source>
        <dbReference type="ARBA" id="ARBA00015716"/>
    </source>
</evidence>
<evidence type="ECO:0000256" key="1">
    <source>
        <dbReference type="ARBA" id="ARBA00002868"/>
    </source>
</evidence>
<evidence type="ECO:0000313" key="7">
    <source>
        <dbReference type="Proteomes" id="UP000218327"/>
    </source>
</evidence>
<dbReference type="InterPro" id="IPR039255">
    <property type="entry name" value="YceD_bac"/>
</dbReference>
<evidence type="ECO:0000256" key="4">
    <source>
        <dbReference type="ARBA" id="ARBA00022517"/>
    </source>
</evidence>